<sequence length="526" mass="60550">MAYDRTKRFPKLIIQTLPKIGPGTYDTSYIPRARKHLDEFYPFLCGAKRKTVIISKDAEKFPGPGFPHKNYTGYTINEYGTLVKKPAIEQTPTGFYNVTRGEINSTTLMYKGNFWSRMSGRKGSQFSSTPGPGDYQHEKEKTPAQMQDERVREEKRMTSRQPRFLDVLYRRKIRENLPAPNRYKVKGHFDKFFKISCKCDPYTLEPAPFGRTAKVRFDDKMESDIPGPGTYDPPLRLKCVASIYPAPFGVCAGRFKKVVEDIGPGPSDYHSNVGNLAYEVLKRYKYAHYKSTQPQMYFNEPSFHEEQCNIVEIPGKIEEKKSSVYHAAFKSRTKRFKSDKTYVPDPGAYEVLTAFKTNRDKCDFLCRRSAPPFGTRSRRSGFCDITMDTPDPTSYHLATDVLKNAKGGSMARSIIKEETPRAPGPTRYCHPTHPWPRYLIRRVRMATKWLAKCTRDCILLAQDSRSLRGTRALVLPPLWTMFERRRHSGNQLDSQSAYFPRVATDRHHGNRLSSPIKSSCRREFPQ</sequence>
<reference evidence="2 3" key="1">
    <citation type="submission" date="2015-07" db="EMBL/GenBank/DDBJ databases">
        <title>The genome of Habropoda laboriosa.</title>
        <authorList>
            <person name="Pan H."/>
            <person name="Kapheim K."/>
        </authorList>
    </citation>
    <scope>NUCLEOTIDE SEQUENCE [LARGE SCALE GENOMIC DNA]</scope>
    <source>
        <strain evidence="2">0110345459</strain>
    </source>
</reference>
<name>A0A0L7QT59_9HYME</name>
<feature type="region of interest" description="Disordered" evidence="1">
    <location>
        <begin position="121"/>
        <end position="157"/>
    </location>
</feature>
<dbReference type="PANTHER" id="PTHR21580">
    <property type="entry name" value="SHIPPO-1-RELATED"/>
    <property type="match status" value="1"/>
</dbReference>
<evidence type="ECO:0000313" key="2">
    <source>
        <dbReference type="EMBL" id="KOC61810.1"/>
    </source>
</evidence>
<dbReference type="AlphaFoldDB" id="A0A0L7QT59"/>
<dbReference type="Proteomes" id="UP000053825">
    <property type="component" value="Unassembled WGS sequence"/>
</dbReference>
<evidence type="ECO:0000313" key="3">
    <source>
        <dbReference type="Proteomes" id="UP000053825"/>
    </source>
</evidence>
<evidence type="ECO:0000256" key="1">
    <source>
        <dbReference type="SAM" id="MobiDB-lite"/>
    </source>
</evidence>
<gene>
    <name evidence="2" type="ORF">WH47_03067</name>
</gene>
<dbReference type="InterPro" id="IPR051291">
    <property type="entry name" value="CIMAP"/>
</dbReference>
<feature type="compositionally biased region" description="Basic and acidic residues" evidence="1">
    <location>
        <begin position="135"/>
        <end position="157"/>
    </location>
</feature>
<proteinExistence type="predicted"/>
<accession>A0A0L7QT59</accession>
<dbReference type="EMBL" id="KQ414755">
    <property type="protein sequence ID" value="KOC61810.1"/>
    <property type="molecule type" value="Genomic_DNA"/>
</dbReference>
<dbReference type="STRING" id="597456.A0A0L7QT59"/>
<protein>
    <submittedName>
        <fullName evidence="2">Uncharacterized protein C4orf37</fullName>
    </submittedName>
</protein>
<organism evidence="2 3">
    <name type="scientific">Habropoda laboriosa</name>
    <dbReference type="NCBI Taxonomy" id="597456"/>
    <lineage>
        <taxon>Eukaryota</taxon>
        <taxon>Metazoa</taxon>
        <taxon>Ecdysozoa</taxon>
        <taxon>Arthropoda</taxon>
        <taxon>Hexapoda</taxon>
        <taxon>Insecta</taxon>
        <taxon>Pterygota</taxon>
        <taxon>Neoptera</taxon>
        <taxon>Endopterygota</taxon>
        <taxon>Hymenoptera</taxon>
        <taxon>Apocrita</taxon>
        <taxon>Aculeata</taxon>
        <taxon>Apoidea</taxon>
        <taxon>Anthophila</taxon>
        <taxon>Apidae</taxon>
        <taxon>Habropoda</taxon>
    </lineage>
</organism>
<keyword evidence="3" id="KW-1185">Reference proteome</keyword>